<protein>
    <submittedName>
        <fullName evidence="1">Uncharacterized protein</fullName>
    </submittedName>
</protein>
<accession>A0A1H3YW97</accession>
<evidence type="ECO:0000313" key="2">
    <source>
        <dbReference type="Proteomes" id="UP000183469"/>
    </source>
</evidence>
<organism evidence="1 2">
    <name type="scientific">Selenomonas ruminantium</name>
    <dbReference type="NCBI Taxonomy" id="971"/>
    <lineage>
        <taxon>Bacteria</taxon>
        <taxon>Bacillati</taxon>
        <taxon>Bacillota</taxon>
        <taxon>Negativicutes</taxon>
        <taxon>Selenomonadales</taxon>
        <taxon>Selenomonadaceae</taxon>
        <taxon>Selenomonas</taxon>
    </lineage>
</organism>
<reference evidence="1 2" key="1">
    <citation type="submission" date="2016-10" db="EMBL/GenBank/DDBJ databases">
        <authorList>
            <person name="de Groot N.N."/>
        </authorList>
    </citation>
    <scope>NUCLEOTIDE SEQUENCE [LARGE SCALE GENOMIC DNA]</scope>
    <source>
        <strain evidence="1 2">DSM 2872</strain>
    </source>
</reference>
<gene>
    <name evidence="1" type="ORF">SAMN05660648_02176</name>
</gene>
<evidence type="ECO:0000313" key="1">
    <source>
        <dbReference type="EMBL" id="SEA15843.1"/>
    </source>
</evidence>
<sequence length="215" mass="25267">MVTVTLKFNEEKLKEIGRTVDEMLEPIRKTLAHFHIAEIAEGVFHSESDDGTIVQGVTLKFMLHYSYYLQFLDSWTVEANGVRETCTSAFWDWCPPDAFLEYPPKIKKDEGGVVTTTFRFKEEKLKELGKSVDEMLEPIRESLKNDDVEEVEQGVFRKTGRDAMVVIDWPLLYIRKHLDYLEYLDDWLLNVDGDIEDCKAEMISYYRKWHPEKLK</sequence>
<dbReference type="Proteomes" id="UP000183469">
    <property type="component" value="Unassembled WGS sequence"/>
</dbReference>
<dbReference type="EMBL" id="FNQG01000009">
    <property type="protein sequence ID" value="SEA15843.1"/>
    <property type="molecule type" value="Genomic_DNA"/>
</dbReference>
<proteinExistence type="predicted"/>
<name>A0A1H3YW97_SELRU</name>
<dbReference type="AlphaFoldDB" id="A0A1H3YW97"/>